<comment type="caution">
    <text evidence="1">The sequence shown here is derived from an EMBL/GenBank/DDBJ whole genome shotgun (WGS) entry which is preliminary data.</text>
</comment>
<name>A0AAE0J5J2_9PEZI</name>
<evidence type="ECO:0000313" key="1">
    <source>
        <dbReference type="EMBL" id="KAK3336940.1"/>
    </source>
</evidence>
<organism evidence="1 2">
    <name type="scientific">Cercophora scortea</name>
    <dbReference type="NCBI Taxonomy" id="314031"/>
    <lineage>
        <taxon>Eukaryota</taxon>
        <taxon>Fungi</taxon>
        <taxon>Dikarya</taxon>
        <taxon>Ascomycota</taxon>
        <taxon>Pezizomycotina</taxon>
        <taxon>Sordariomycetes</taxon>
        <taxon>Sordariomycetidae</taxon>
        <taxon>Sordariales</taxon>
        <taxon>Lasiosphaeriaceae</taxon>
        <taxon>Cercophora</taxon>
    </lineage>
</organism>
<dbReference type="AlphaFoldDB" id="A0AAE0J5J2"/>
<dbReference type="Proteomes" id="UP001286456">
    <property type="component" value="Unassembled WGS sequence"/>
</dbReference>
<dbReference type="EMBL" id="JAUEPO010000001">
    <property type="protein sequence ID" value="KAK3336940.1"/>
    <property type="molecule type" value="Genomic_DNA"/>
</dbReference>
<protein>
    <submittedName>
        <fullName evidence="1">Uncharacterized protein</fullName>
    </submittedName>
</protein>
<keyword evidence="2" id="KW-1185">Reference proteome</keyword>
<accession>A0AAE0J5J2</accession>
<evidence type="ECO:0000313" key="2">
    <source>
        <dbReference type="Proteomes" id="UP001286456"/>
    </source>
</evidence>
<reference evidence="1" key="1">
    <citation type="journal article" date="2023" name="Mol. Phylogenet. Evol.">
        <title>Genome-scale phylogeny and comparative genomics of the fungal order Sordariales.</title>
        <authorList>
            <person name="Hensen N."/>
            <person name="Bonometti L."/>
            <person name="Westerberg I."/>
            <person name="Brannstrom I.O."/>
            <person name="Guillou S."/>
            <person name="Cros-Aarteil S."/>
            <person name="Calhoun S."/>
            <person name="Haridas S."/>
            <person name="Kuo A."/>
            <person name="Mondo S."/>
            <person name="Pangilinan J."/>
            <person name="Riley R."/>
            <person name="LaButti K."/>
            <person name="Andreopoulos B."/>
            <person name="Lipzen A."/>
            <person name="Chen C."/>
            <person name="Yan M."/>
            <person name="Daum C."/>
            <person name="Ng V."/>
            <person name="Clum A."/>
            <person name="Steindorff A."/>
            <person name="Ohm R.A."/>
            <person name="Martin F."/>
            <person name="Silar P."/>
            <person name="Natvig D.O."/>
            <person name="Lalanne C."/>
            <person name="Gautier V."/>
            <person name="Ament-Velasquez S.L."/>
            <person name="Kruys A."/>
            <person name="Hutchinson M.I."/>
            <person name="Powell A.J."/>
            <person name="Barry K."/>
            <person name="Miller A.N."/>
            <person name="Grigoriev I.V."/>
            <person name="Debuchy R."/>
            <person name="Gladieux P."/>
            <person name="Hiltunen Thoren M."/>
            <person name="Johannesson H."/>
        </authorList>
    </citation>
    <scope>NUCLEOTIDE SEQUENCE</scope>
    <source>
        <strain evidence="1">SMH4131-1</strain>
    </source>
</reference>
<sequence>MDNRFMDQPLAKICKVRGLDKLPKEVMDMIWEFSPHALFWRSISTIARLPKTSEPLRKIPLDSILSWERGGSLVTSPSPSPSLSLPPYVRLTVDLNGICKVERLPKRPVYNGDTTESLAFVVEHTRDISNIDAEVKDGLVRLRLPRSQPEPRIWNTPSPPDFATCTFRPVQGVFLATSTCGRSQ</sequence>
<proteinExistence type="predicted"/>
<gene>
    <name evidence="1" type="ORF">B0T19DRAFT_56151</name>
</gene>
<reference evidence="1" key="2">
    <citation type="submission" date="2023-06" db="EMBL/GenBank/DDBJ databases">
        <authorList>
            <consortium name="Lawrence Berkeley National Laboratory"/>
            <person name="Haridas S."/>
            <person name="Hensen N."/>
            <person name="Bonometti L."/>
            <person name="Westerberg I."/>
            <person name="Brannstrom I.O."/>
            <person name="Guillou S."/>
            <person name="Cros-Aarteil S."/>
            <person name="Calhoun S."/>
            <person name="Kuo A."/>
            <person name="Mondo S."/>
            <person name="Pangilinan J."/>
            <person name="Riley R."/>
            <person name="Labutti K."/>
            <person name="Andreopoulos B."/>
            <person name="Lipzen A."/>
            <person name="Chen C."/>
            <person name="Yanf M."/>
            <person name="Daum C."/>
            <person name="Ng V."/>
            <person name="Clum A."/>
            <person name="Steindorff A."/>
            <person name="Ohm R."/>
            <person name="Martin F."/>
            <person name="Silar P."/>
            <person name="Natvig D."/>
            <person name="Lalanne C."/>
            <person name="Gautier V."/>
            <person name="Ament-Velasquez S.L."/>
            <person name="Kruys A."/>
            <person name="Hutchinson M.I."/>
            <person name="Powell A.J."/>
            <person name="Barry K."/>
            <person name="Miller A.N."/>
            <person name="Grigoriev I.V."/>
            <person name="Debuchy R."/>
            <person name="Gladieux P."/>
            <person name="Thoren M.H."/>
            <person name="Johannesson H."/>
        </authorList>
    </citation>
    <scope>NUCLEOTIDE SEQUENCE</scope>
    <source>
        <strain evidence="1">SMH4131-1</strain>
    </source>
</reference>